<reference evidence="9" key="1">
    <citation type="journal article" date="1994" name="Protein Sci.">
        <title>The sequence of a subtilisin-type protease (aerolysin) from the hyperthermophilic archaeum Pyrobaculum aerophilum reveals sites important to thermostability.</title>
        <authorList>
            <person name="Volkl P."/>
            <person name="Markiewicz P."/>
            <person name="Stetter K.O."/>
            <person name="Miller J.H."/>
        </authorList>
    </citation>
    <scope>NUCLEOTIDE SEQUENCE</scope>
</reference>
<sequence>MSQYLKRRKKLAQCQRFGGTSGISSSREIVVGYVDSPPTEALKELNKTGDIKIIKHLKEIKAIVLNIPDNKTEKLKEKLKGVRYIEEDGVAYAFGFSNYTDVQWNVKMINAPRLGRLFSHIWRRAFGYGVKVAVLDTGIDYKHPELSGKVVYCINTLGNTLYKGTNLRKCADRKCHGTHVAGIIAASLNNVSAAGVVPKVQLIAVKVLYDSGSGYYSDIAEGIIEAVKAGALILSMSLGGPTDASVLRDASYWAYQQGAVQIAAAGNSGDGDPLTNNVGYPAKYSCVIAAAAVDQNGSVPTWSSDGPEVDTAAPGVNILSTYPGGRYAYMSGTSMATPHVTGVAALIQALRLASGKRLLTPDEVYQVITSTAKDIGPPGFDVFSGYGLVDAYAAVVAALSR</sequence>
<dbReference type="GO" id="GO:0004252">
    <property type="term" value="F:serine-type endopeptidase activity"/>
    <property type="evidence" value="ECO:0007669"/>
    <property type="project" value="InterPro"/>
</dbReference>
<feature type="active site" description="Charge relay system" evidence="6">
    <location>
        <position position="176"/>
    </location>
</feature>
<dbReference type="InterPro" id="IPR037045">
    <property type="entry name" value="S8pro/Inhibitor_I9_sf"/>
</dbReference>
<dbReference type="InterPro" id="IPR022398">
    <property type="entry name" value="Peptidase_S8_His-AS"/>
</dbReference>
<dbReference type="GO" id="GO:0046872">
    <property type="term" value="F:metal ion binding"/>
    <property type="evidence" value="ECO:0007669"/>
    <property type="project" value="UniProtKB-KW"/>
</dbReference>
<dbReference type="InterPro" id="IPR034202">
    <property type="entry name" value="Subtilisin_Carlsberg-like"/>
</dbReference>
<organism evidence="9">
    <name type="scientific">Pyrobaculum aerophilum</name>
    <dbReference type="NCBI Taxonomy" id="13773"/>
    <lineage>
        <taxon>Archaea</taxon>
        <taxon>Thermoproteota</taxon>
        <taxon>Thermoprotei</taxon>
        <taxon>Thermoproteales</taxon>
        <taxon>Thermoproteaceae</taxon>
        <taxon>Pyrobaculum</taxon>
    </lineage>
</organism>
<dbReference type="InterPro" id="IPR023827">
    <property type="entry name" value="Peptidase_S8_Asp-AS"/>
</dbReference>
<keyword evidence="2 7" id="KW-0645">Protease</keyword>
<dbReference type="InterPro" id="IPR036852">
    <property type="entry name" value="Peptidase_S8/S53_dom_sf"/>
</dbReference>
<evidence type="ECO:0000256" key="3">
    <source>
        <dbReference type="ARBA" id="ARBA00022723"/>
    </source>
</evidence>
<evidence type="ECO:0000256" key="5">
    <source>
        <dbReference type="ARBA" id="ARBA00022825"/>
    </source>
</evidence>
<dbReference type="PROSITE" id="PS00138">
    <property type="entry name" value="SUBTILASE_SER"/>
    <property type="match status" value="1"/>
</dbReference>
<dbReference type="InterPro" id="IPR023828">
    <property type="entry name" value="Peptidase_S8_Ser-AS"/>
</dbReference>
<evidence type="ECO:0000256" key="6">
    <source>
        <dbReference type="PIRSR" id="PIRSR615500-1"/>
    </source>
</evidence>
<dbReference type="PRINTS" id="PR00723">
    <property type="entry name" value="SUBTILISIN"/>
</dbReference>
<keyword evidence="4 7" id="KW-0378">Hydrolase</keyword>
<evidence type="ECO:0000256" key="1">
    <source>
        <dbReference type="ARBA" id="ARBA00011073"/>
    </source>
</evidence>
<feature type="active site" description="Charge relay system" evidence="6">
    <location>
        <position position="136"/>
    </location>
</feature>
<protein>
    <submittedName>
        <fullName evidence="9">Aerolysin</fullName>
    </submittedName>
</protein>
<comment type="similarity">
    <text evidence="1 7">Belongs to the peptidase S8 family.</text>
</comment>
<evidence type="ECO:0000256" key="2">
    <source>
        <dbReference type="ARBA" id="ARBA00022670"/>
    </source>
</evidence>
<dbReference type="PROSITE" id="PS51892">
    <property type="entry name" value="SUBTILASE"/>
    <property type="match status" value="1"/>
</dbReference>
<dbReference type="PROSITE" id="PS00137">
    <property type="entry name" value="SUBTILASE_HIS"/>
    <property type="match status" value="1"/>
</dbReference>
<gene>
    <name evidence="9" type="primary">aerolysin precursor</name>
</gene>
<dbReference type="PIR" id="A57690">
    <property type="entry name" value="A57690"/>
</dbReference>
<keyword evidence="5 7" id="KW-0720">Serine protease</keyword>
<dbReference type="AlphaFoldDB" id="Q9P993"/>
<proteinExistence type="evidence at transcript level"/>
<dbReference type="Pfam" id="PF00082">
    <property type="entry name" value="Peptidase_S8"/>
    <property type="match status" value="1"/>
</dbReference>
<dbReference type="PROSITE" id="PS00136">
    <property type="entry name" value="SUBTILASE_ASP"/>
    <property type="match status" value="1"/>
</dbReference>
<accession>Q9P993</accession>
<dbReference type="Gene3D" id="3.30.70.80">
    <property type="entry name" value="Peptidase S8 propeptide/proteinase inhibitor I9"/>
    <property type="match status" value="1"/>
</dbReference>
<evidence type="ECO:0000256" key="7">
    <source>
        <dbReference type="RuleBase" id="RU003355"/>
    </source>
</evidence>
<feature type="active site" description="Charge relay system" evidence="6">
    <location>
        <position position="334"/>
    </location>
</feature>
<dbReference type="InterPro" id="IPR000209">
    <property type="entry name" value="Peptidase_S8/S53_dom"/>
</dbReference>
<dbReference type="InterPro" id="IPR050131">
    <property type="entry name" value="Peptidase_S8_subtilisin-like"/>
</dbReference>
<dbReference type="PANTHER" id="PTHR43806:SF11">
    <property type="entry name" value="CEREVISIN-RELATED"/>
    <property type="match status" value="1"/>
</dbReference>
<keyword evidence="3" id="KW-0479">Metal-binding</keyword>
<dbReference type="GO" id="GO:0006508">
    <property type="term" value="P:proteolysis"/>
    <property type="evidence" value="ECO:0007669"/>
    <property type="project" value="UniProtKB-KW"/>
</dbReference>
<evidence type="ECO:0000256" key="4">
    <source>
        <dbReference type="ARBA" id="ARBA00022801"/>
    </source>
</evidence>
<name>Q9P993_9CREN</name>
<dbReference type="MEROPS" id="S08.105"/>
<feature type="domain" description="Peptidase S8/S53" evidence="8">
    <location>
        <begin position="128"/>
        <end position="387"/>
    </location>
</feature>
<dbReference type="InterPro" id="IPR015500">
    <property type="entry name" value="Peptidase_S8_subtilisin-rel"/>
</dbReference>
<evidence type="ECO:0000313" key="9">
    <source>
        <dbReference type="EMBL" id="AAB32719.1"/>
    </source>
</evidence>
<dbReference type="Gene3D" id="3.40.50.200">
    <property type="entry name" value="Peptidase S8/S53 domain"/>
    <property type="match status" value="1"/>
</dbReference>
<dbReference type="CDD" id="cd07477">
    <property type="entry name" value="Peptidases_S8_Subtilisin_subset"/>
    <property type="match status" value="1"/>
</dbReference>
<dbReference type="PANTHER" id="PTHR43806">
    <property type="entry name" value="PEPTIDASE S8"/>
    <property type="match status" value="1"/>
</dbReference>
<evidence type="ECO:0000259" key="8">
    <source>
        <dbReference type="Pfam" id="PF00082"/>
    </source>
</evidence>
<dbReference type="EMBL" id="S76079">
    <property type="protein sequence ID" value="AAB32719.1"/>
    <property type="molecule type" value="mRNA"/>
</dbReference>
<dbReference type="SUPFAM" id="SSF52743">
    <property type="entry name" value="Subtilisin-like"/>
    <property type="match status" value="1"/>
</dbReference>